<reference evidence="1 2" key="1">
    <citation type="journal article" date="2010" name="Science">
        <title>Genomic comparison of the ants Camponotus floridanus and Harpegnathos saltator.</title>
        <authorList>
            <person name="Bonasio R."/>
            <person name="Zhang G."/>
            <person name="Ye C."/>
            <person name="Mutti N.S."/>
            <person name="Fang X."/>
            <person name="Qin N."/>
            <person name="Donahue G."/>
            <person name="Yang P."/>
            <person name="Li Q."/>
            <person name="Li C."/>
            <person name="Zhang P."/>
            <person name="Huang Z."/>
            <person name="Berger S.L."/>
            <person name="Reinberg D."/>
            <person name="Wang J."/>
            <person name="Liebig J."/>
        </authorList>
    </citation>
    <scope>NUCLEOTIDE SEQUENCE [LARGE SCALE GENOMIC DNA]</scope>
    <source>
        <strain evidence="1 2">R22 G/1</strain>
    </source>
</reference>
<dbReference type="OMA" id="NIPCRIE"/>
<feature type="non-terminal residue" evidence="1">
    <location>
        <position position="1"/>
    </location>
</feature>
<dbReference type="Proteomes" id="UP000008237">
    <property type="component" value="Unassembled WGS sequence"/>
</dbReference>
<dbReference type="PANTHER" id="PTHR33053">
    <property type="entry name" value="PROTEIN, PUTATIVE-RELATED"/>
    <property type="match status" value="1"/>
</dbReference>
<dbReference type="PANTHER" id="PTHR33053:SF24">
    <property type="entry name" value="TRANSPOSASE DOMAIN-CONTAINING PROTEIN"/>
    <property type="match status" value="1"/>
</dbReference>
<dbReference type="OrthoDB" id="7549170at2759"/>
<sequence>HDLMNLLRTVNSLSELQDLPQNPRTLLQTPRQISKRIVTPGEYSHFGLENGLKHFLLSHTQDYLTIKIAINIDGLPISKSSSKYVWPILGSPVGTNYVFIIGLYTGDKKPDCSNDFLEDFINDTKNHYENGFKFNDKLYKIEIIMLVCDSPAKSFILNTKGHSGYSSC</sequence>
<protein>
    <submittedName>
        <fullName evidence="1">Uncharacterized protein</fullName>
    </submittedName>
</protein>
<dbReference type="InParanoid" id="E2BZL8"/>
<dbReference type="EMBL" id="GL451637">
    <property type="protein sequence ID" value="EFN78862.1"/>
    <property type="molecule type" value="Genomic_DNA"/>
</dbReference>
<accession>E2BZL8</accession>
<evidence type="ECO:0000313" key="2">
    <source>
        <dbReference type="Proteomes" id="UP000008237"/>
    </source>
</evidence>
<evidence type="ECO:0000313" key="1">
    <source>
        <dbReference type="EMBL" id="EFN78862.1"/>
    </source>
</evidence>
<organism evidence="2">
    <name type="scientific">Harpegnathos saltator</name>
    <name type="common">Jerdon's jumping ant</name>
    <dbReference type="NCBI Taxonomy" id="610380"/>
    <lineage>
        <taxon>Eukaryota</taxon>
        <taxon>Metazoa</taxon>
        <taxon>Ecdysozoa</taxon>
        <taxon>Arthropoda</taxon>
        <taxon>Hexapoda</taxon>
        <taxon>Insecta</taxon>
        <taxon>Pterygota</taxon>
        <taxon>Neoptera</taxon>
        <taxon>Endopterygota</taxon>
        <taxon>Hymenoptera</taxon>
        <taxon>Apocrita</taxon>
        <taxon>Aculeata</taxon>
        <taxon>Formicoidea</taxon>
        <taxon>Formicidae</taxon>
        <taxon>Ponerinae</taxon>
        <taxon>Ponerini</taxon>
        <taxon>Harpegnathos</taxon>
    </lineage>
</organism>
<name>E2BZL8_HARSA</name>
<keyword evidence="2" id="KW-1185">Reference proteome</keyword>
<proteinExistence type="predicted"/>
<gene>
    <name evidence="1" type="ORF">EAI_00111</name>
</gene>
<feature type="non-terminal residue" evidence="1">
    <location>
        <position position="168"/>
    </location>
</feature>
<dbReference type="AlphaFoldDB" id="E2BZL8"/>
<dbReference type="STRING" id="610380.E2BZL8"/>